<protein>
    <submittedName>
        <fullName evidence="1">Uncharacterized protein</fullName>
    </submittedName>
</protein>
<dbReference type="EMBL" id="JAPFFF010000003">
    <property type="protein sequence ID" value="KAK8893761.1"/>
    <property type="molecule type" value="Genomic_DNA"/>
</dbReference>
<evidence type="ECO:0000313" key="1">
    <source>
        <dbReference type="EMBL" id="KAK8893761.1"/>
    </source>
</evidence>
<keyword evidence="2" id="KW-1185">Reference proteome</keyword>
<comment type="caution">
    <text evidence="1">The sequence shown here is derived from an EMBL/GenBank/DDBJ whole genome shotgun (WGS) entry which is preliminary data.</text>
</comment>
<sequence length="289" mass="32706">MSSEVIESFNAIYDDPNNYDSNGELIPDALEKISKLNFSLLNIDDIEVIENAEKLPDELALSILKRWMYNQNSVLSNIRGNLIYKSKIPSETFREFIEAMKCPSKECNYVVEDILLQISTGGGIDEPSCLIDFEKSSNGLIGFDQIKSSNYNNSSSIVNLFDFKLDTFYVSAPLENSYFTITLPPFLKVRLTSYKMISPPDTSDRTAVGGIKSWKIVGFNQKNEKIDLDTRINNEDLRKPSAVARFDVKPNDFYFRNFQVINTGLNHQNNQSIILAGFDISGTLLIEND</sequence>
<reference evidence="1 2" key="1">
    <citation type="submission" date="2024-04" db="EMBL/GenBank/DDBJ databases">
        <title>Tritrichomonas musculus Genome.</title>
        <authorList>
            <person name="Alves-Ferreira E."/>
            <person name="Grigg M."/>
            <person name="Lorenzi H."/>
            <person name="Galac M."/>
        </authorList>
    </citation>
    <scope>NUCLEOTIDE SEQUENCE [LARGE SCALE GENOMIC DNA]</scope>
    <source>
        <strain evidence="1 2">EAF2021</strain>
    </source>
</reference>
<accession>A0ABR2KSI0</accession>
<gene>
    <name evidence="1" type="ORF">M9Y10_022190</name>
</gene>
<evidence type="ECO:0000313" key="2">
    <source>
        <dbReference type="Proteomes" id="UP001470230"/>
    </source>
</evidence>
<proteinExistence type="predicted"/>
<organism evidence="1 2">
    <name type="scientific">Tritrichomonas musculus</name>
    <dbReference type="NCBI Taxonomy" id="1915356"/>
    <lineage>
        <taxon>Eukaryota</taxon>
        <taxon>Metamonada</taxon>
        <taxon>Parabasalia</taxon>
        <taxon>Tritrichomonadida</taxon>
        <taxon>Tritrichomonadidae</taxon>
        <taxon>Tritrichomonas</taxon>
    </lineage>
</organism>
<dbReference type="Proteomes" id="UP001470230">
    <property type="component" value="Unassembled WGS sequence"/>
</dbReference>
<name>A0ABR2KSI0_9EUKA</name>